<evidence type="ECO:0000256" key="2">
    <source>
        <dbReference type="ARBA" id="ARBA00022691"/>
    </source>
</evidence>
<reference evidence="7" key="1">
    <citation type="submission" date="2022-04" db="EMBL/GenBank/DDBJ databases">
        <title>Flavobacterium pygoscelis sp. nov. isolated from Chinstrap chick (Pygoscelis antarcticus).</title>
        <authorList>
            <person name="Irgang R."/>
            <person name="Poblete-Morales M."/>
            <person name="Avendano-Herrera R."/>
        </authorList>
    </citation>
    <scope>NUCLEOTIDE SEQUENCE</scope>
    <source>
        <strain evidence="7">I-SCBP12n</strain>
    </source>
</reference>
<dbReference type="NCBIfam" id="TIGR02495">
    <property type="entry name" value="NrdG2"/>
    <property type="match status" value="1"/>
</dbReference>
<evidence type="ECO:0000256" key="5">
    <source>
        <dbReference type="ARBA" id="ARBA00023014"/>
    </source>
</evidence>
<comment type="caution">
    <text evidence="7">The sequence shown here is derived from an EMBL/GenBank/DDBJ whole genome shotgun (WGS) entry which is preliminary data.</text>
</comment>
<dbReference type="InterPro" id="IPR007197">
    <property type="entry name" value="rSAM"/>
</dbReference>
<evidence type="ECO:0000259" key="6">
    <source>
        <dbReference type="PROSITE" id="PS51918"/>
    </source>
</evidence>
<dbReference type="InterPro" id="IPR013785">
    <property type="entry name" value="Aldolase_TIM"/>
</dbReference>
<dbReference type="SUPFAM" id="SSF102114">
    <property type="entry name" value="Radical SAM enzymes"/>
    <property type="match status" value="1"/>
</dbReference>
<organism evidence="7 8">
    <name type="scientific">Flavobacterium pygoscelis</name>
    <dbReference type="NCBI Taxonomy" id="2893176"/>
    <lineage>
        <taxon>Bacteria</taxon>
        <taxon>Pseudomonadati</taxon>
        <taxon>Bacteroidota</taxon>
        <taxon>Flavobacteriia</taxon>
        <taxon>Flavobacteriales</taxon>
        <taxon>Flavobacteriaceae</taxon>
        <taxon>Flavobacterium</taxon>
    </lineage>
</organism>
<dbReference type="PROSITE" id="PS51918">
    <property type="entry name" value="RADICAL_SAM"/>
    <property type="match status" value="1"/>
</dbReference>
<accession>A0A9X1XQ09</accession>
<dbReference type="GO" id="GO:0051536">
    <property type="term" value="F:iron-sulfur cluster binding"/>
    <property type="evidence" value="ECO:0007669"/>
    <property type="project" value="UniProtKB-KW"/>
</dbReference>
<dbReference type="CDD" id="cd01335">
    <property type="entry name" value="Radical_SAM"/>
    <property type="match status" value="1"/>
</dbReference>
<dbReference type="SFLD" id="SFLDS00029">
    <property type="entry name" value="Radical_SAM"/>
    <property type="match status" value="1"/>
</dbReference>
<evidence type="ECO:0000256" key="1">
    <source>
        <dbReference type="ARBA" id="ARBA00001966"/>
    </source>
</evidence>
<dbReference type="Pfam" id="PF04055">
    <property type="entry name" value="Radical_SAM"/>
    <property type="match status" value="1"/>
</dbReference>
<dbReference type="RefSeq" id="WP_248427805.1">
    <property type="nucleotide sequence ID" value="NZ_JALNUB010000003.1"/>
</dbReference>
<evidence type="ECO:0000313" key="8">
    <source>
        <dbReference type="Proteomes" id="UP001139260"/>
    </source>
</evidence>
<dbReference type="InterPro" id="IPR058240">
    <property type="entry name" value="rSAM_sf"/>
</dbReference>
<dbReference type="InterPro" id="IPR050377">
    <property type="entry name" value="Radical_SAM_PqqE_MftC-like"/>
</dbReference>
<sequence>MKENVSTPIYSITPFTLLDYAHKSACILWFTGCNMRCLYCYNPEIVLGKGTISLEKALAFLSSRKNLLDAVVFSGGECLLHKSSTELVAEVKKMGFLVKIDTNGSKPAVLQELLKTQLIDYVALDFKAMPAHFEKITQSDLFNPFEKSLRLLIASGLTFEVRTTVHSDLINENQMKQMVTYLEKQNYKGNYYIQHFMNGANTLQELGYSNKEIEKVNLSTANIKVQFRGK</sequence>
<name>A0A9X1XQ09_9FLAO</name>
<protein>
    <submittedName>
        <fullName evidence="7">Anaerobic ribonucleoside-triphosphate reductase activating protein</fullName>
    </submittedName>
</protein>
<keyword evidence="2" id="KW-0949">S-adenosyl-L-methionine</keyword>
<gene>
    <name evidence="7" type="ORF">MW871_05225</name>
</gene>
<evidence type="ECO:0000256" key="3">
    <source>
        <dbReference type="ARBA" id="ARBA00022723"/>
    </source>
</evidence>
<dbReference type="Gene3D" id="3.20.20.70">
    <property type="entry name" value="Aldolase class I"/>
    <property type="match status" value="1"/>
</dbReference>
<evidence type="ECO:0000256" key="4">
    <source>
        <dbReference type="ARBA" id="ARBA00023004"/>
    </source>
</evidence>
<keyword evidence="3" id="KW-0479">Metal-binding</keyword>
<dbReference type="Proteomes" id="UP001139260">
    <property type="component" value="Unassembled WGS sequence"/>
</dbReference>
<dbReference type="SFLD" id="SFLDG01067">
    <property type="entry name" value="SPASM/twitch_domain_containing"/>
    <property type="match status" value="1"/>
</dbReference>
<dbReference type="EMBL" id="JALNUB010000003">
    <property type="protein sequence ID" value="MCK8141289.1"/>
    <property type="molecule type" value="Genomic_DNA"/>
</dbReference>
<dbReference type="PANTHER" id="PTHR11228">
    <property type="entry name" value="RADICAL SAM DOMAIN PROTEIN"/>
    <property type="match status" value="1"/>
</dbReference>
<keyword evidence="8" id="KW-1185">Reference proteome</keyword>
<keyword evidence="5" id="KW-0411">Iron-sulfur</keyword>
<dbReference type="SFLD" id="SFLDG01094">
    <property type="entry name" value="Uncharacterised_Radical_SAM_Su"/>
    <property type="match status" value="1"/>
</dbReference>
<dbReference type="GO" id="GO:0003824">
    <property type="term" value="F:catalytic activity"/>
    <property type="evidence" value="ECO:0007669"/>
    <property type="project" value="InterPro"/>
</dbReference>
<dbReference type="GO" id="GO:0046872">
    <property type="term" value="F:metal ion binding"/>
    <property type="evidence" value="ECO:0007669"/>
    <property type="project" value="UniProtKB-KW"/>
</dbReference>
<comment type="cofactor">
    <cofactor evidence="1">
        <name>[4Fe-4S] cluster</name>
        <dbReference type="ChEBI" id="CHEBI:49883"/>
    </cofactor>
</comment>
<keyword evidence="4" id="KW-0408">Iron</keyword>
<proteinExistence type="predicted"/>
<evidence type="ECO:0000313" key="7">
    <source>
        <dbReference type="EMBL" id="MCK8141289.1"/>
    </source>
</evidence>
<dbReference type="PANTHER" id="PTHR11228:SF27">
    <property type="entry name" value="GLYCYL-RADICAL ENZYME ACTIVATING ENZYME MJ1227-RELATED"/>
    <property type="match status" value="1"/>
</dbReference>
<dbReference type="InterPro" id="IPR012840">
    <property type="entry name" value="NrdG2"/>
</dbReference>
<feature type="domain" description="Radical SAM core" evidence="6">
    <location>
        <begin position="19"/>
        <end position="230"/>
    </location>
</feature>
<dbReference type="AlphaFoldDB" id="A0A9X1XQ09"/>